<name>A0A395MD57_9HYPO</name>
<accession>A0A395MD57</accession>
<reference evidence="2 3" key="1">
    <citation type="journal article" date="2018" name="PLoS Pathog.">
        <title>Evolution of structural diversity of trichothecenes, a family of toxins produced by plant pathogenic and entomopathogenic fungi.</title>
        <authorList>
            <person name="Proctor R.H."/>
            <person name="McCormick S.P."/>
            <person name="Kim H.S."/>
            <person name="Cardoza R.E."/>
            <person name="Stanley A.M."/>
            <person name="Lindo L."/>
            <person name="Kelly A."/>
            <person name="Brown D.W."/>
            <person name="Lee T."/>
            <person name="Vaughan M.M."/>
            <person name="Alexander N.J."/>
            <person name="Busman M."/>
            <person name="Gutierrez S."/>
        </authorList>
    </citation>
    <scope>NUCLEOTIDE SEQUENCE [LARGE SCALE GENOMIC DNA]</scope>
    <source>
        <strain evidence="2 3">NRRL 13405</strain>
    </source>
</reference>
<dbReference type="Proteomes" id="UP000265631">
    <property type="component" value="Unassembled WGS sequence"/>
</dbReference>
<keyword evidence="3" id="KW-1185">Reference proteome</keyword>
<organism evidence="2 3">
    <name type="scientific">Fusarium flagelliforme</name>
    <dbReference type="NCBI Taxonomy" id="2675880"/>
    <lineage>
        <taxon>Eukaryota</taxon>
        <taxon>Fungi</taxon>
        <taxon>Dikarya</taxon>
        <taxon>Ascomycota</taxon>
        <taxon>Pezizomycotina</taxon>
        <taxon>Sordariomycetes</taxon>
        <taxon>Hypocreomycetidae</taxon>
        <taxon>Hypocreales</taxon>
        <taxon>Nectriaceae</taxon>
        <taxon>Fusarium</taxon>
        <taxon>Fusarium incarnatum-equiseti species complex</taxon>
    </lineage>
</organism>
<feature type="region of interest" description="Disordered" evidence="1">
    <location>
        <begin position="1"/>
        <end position="23"/>
    </location>
</feature>
<proteinExistence type="predicted"/>
<dbReference type="AlphaFoldDB" id="A0A395MD57"/>
<evidence type="ECO:0000313" key="3">
    <source>
        <dbReference type="Proteomes" id="UP000265631"/>
    </source>
</evidence>
<feature type="region of interest" description="Disordered" evidence="1">
    <location>
        <begin position="76"/>
        <end position="98"/>
    </location>
</feature>
<evidence type="ECO:0000256" key="1">
    <source>
        <dbReference type="SAM" id="MobiDB-lite"/>
    </source>
</evidence>
<evidence type="ECO:0000313" key="2">
    <source>
        <dbReference type="EMBL" id="RFN45049.1"/>
    </source>
</evidence>
<gene>
    <name evidence="2" type="ORF">FIE12Z_10704</name>
</gene>
<comment type="caution">
    <text evidence="2">The sequence shown here is derived from an EMBL/GenBank/DDBJ whole genome shotgun (WGS) entry which is preliminary data.</text>
</comment>
<protein>
    <submittedName>
        <fullName evidence="2">Uncharacterized protein</fullName>
    </submittedName>
</protein>
<dbReference type="EMBL" id="PXXK01000379">
    <property type="protein sequence ID" value="RFN45049.1"/>
    <property type="molecule type" value="Genomic_DNA"/>
</dbReference>
<sequence>MDTQGNSRPQGHPGQSPHPLDQLKDRAKENCCYHLKNWCLEMYKDLKDMGKSLKNAFRPEEARGETEMTISEFLNSNRRNPRDHTFGVLHPEPQMVVG</sequence>